<dbReference type="AlphaFoldDB" id="A0A7U8C5L2"/>
<dbReference type="Proteomes" id="UP000002171">
    <property type="component" value="Unassembled WGS sequence"/>
</dbReference>
<feature type="transmembrane region" description="Helical" evidence="1">
    <location>
        <begin position="12"/>
        <end position="35"/>
    </location>
</feature>
<organism evidence="2 3">
    <name type="scientific">Neptuniibacter caesariensis</name>
    <dbReference type="NCBI Taxonomy" id="207954"/>
    <lineage>
        <taxon>Bacteria</taxon>
        <taxon>Pseudomonadati</taxon>
        <taxon>Pseudomonadota</taxon>
        <taxon>Gammaproteobacteria</taxon>
        <taxon>Oceanospirillales</taxon>
        <taxon>Oceanospirillaceae</taxon>
        <taxon>Neptuniibacter</taxon>
    </lineage>
</organism>
<comment type="caution">
    <text evidence="2">The sequence shown here is derived from an EMBL/GenBank/DDBJ whole genome shotgun (WGS) entry which is preliminary data.</text>
</comment>
<dbReference type="EMBL" id="AAOW01000005">
    <property type="protein sequence ID" value="EAR61995.1"/>
    <property type="molecule type" value="Genomic_DNA"/>
</dbReference>
<evidence type="ECO:0000256" key="1">
    <source>
        <dbReference type="SAM" id="Phobius"/>
    </source>
</evidence>
<proteinExistence type="predicted"/>
<name>A0A7U8C5L2_NEPCE</name>
<feature type="transmembrane region" description="Helical" evidence="1">
    <location>
        <begin position="71"/>
        <end position="92"/>
    </location>
</feature>
<keyword evidence="1" id="KW-1133">Transmembrane helix</keyword>
<gene>
    <name evidence="2" type="ORF">MED92_03568</name>
</gene>
<accession>A0A7U8C5L2</accession>
<sequence length="93" mass="10439">MRRDFYTTFIGAKGVAFAWVGAFLGPVFIGIYIEARTNEHLWLGIGFLVISLLCMRDGLVGFKHGVVSDFVVYFFVTLGLLVVGISLTWTRFQ</sequence>
<keyword evidence="1" id="KW-0812">Transmembrane</keyword>
<reference evidence="2 3" key="1">
    <citation type="submission" date="2006-02" db="EMBL/GenBank/DDBJ databases">
        <authorList>
            <person name="Pinhassi J."/>
            <person name="Pedros-Alio C."/>
            <person name="Ferriera S."/>
            <person name="Johnson J."/>
            <person name="Kravitz S."/>
            <person name="Halpern A."/>
            <person name="Remington K."/>
            <person name="Beeson K."/>
            <person name="Tran B."/>
            <person name="Rogers Y.-H."/>
            <person name="Friedman R."/>
            <person name="Venter J.C."/>
        </authorList>
    </citation>
    <scope>NUCLEOTIDE SEQUENCE [LARGE SCALE GENOMIC DNA]</scope>
    <source>
        <strain evidence="2 3">MED92</strain>
    </source>
</reference>
<feature type="transmembrane region" description="Helical" evidence="1">
    <location>
        <begin position="41"/>
        <end position="59"/>
    </location>
</feature>
<evidence type="ECO:0000313" key="3">
    <source>
        <dbReference type="Proteomes" id="UP000002171"/>
    </source>
</evidence>
<evidence type="ECO:0000313" key="2">
    <source>
        <dbReference type="EMBL" id="EAR61995.1"/>
    </source>
</evidence>
<keyword evidence="1" id="KW-0472">Membrane</keyword>
<protein>
    <submittedName>
        <fullName evidence="2">Uncharacterized protein</fullName>
    </submittedName>
</protein>
<keyword evidence="3" id="KW-1185">Reference proteome</keyword>